<feature type="compositionally biased region" description="Polar residues" evidence="1">
    <location>
        <begin position="546"/>
        <end position="559"/>
    </location>
</feature>
<feature type="compositionally biased region" description="Polar residues" evidence="1">
    <location>
        <begin position="8"/>
        <end position="19"/>
    </location>
</feature>
<dbReference type="AlphaFoldDB" id="A0AAE1ED15"/>
<evidence type="ECO:0000256" key="1">
    <source>
        <dbReference type="SAM" id="MobiDB-lite"/>
    </source>
</evidence>
<proteinExistence type="predicted"/>
<feature type="compositionally biased region" description="Basic and acidic residues" evidence="1">
    <location>
        <begin position="41"/>
        <end position="53"/>
    </location>
</feature>
<feature type="compositionally biased region" description="Low complexity" evidence="1">
    <location>
        <begin position="389"/>
        <end position="402"/>
    </location>
</feature>
<feature type="compositionally biased region" description="Low complexity" evidence="1">
    <location>
        <begin position="146"/>
        <end position="158"/>
    </location>
</feature>
<dbReference type="EMBL" id="JAWDGP010000232">
    <property type="protein sequence ID" value="KAK3802457.1"/>
    <property type="molecule type" value="Genomic_DNA"/>
</dbReference>
<feature type="compositionally biased region" description="Basic and acidic residues" evidence="1">
    <location>
        <begin position="430"/>
        <end position="455"/>
    </location>
</feature>
<sequence length="610" mass="66742">MDGLPSQPLDTGQAKSKPQSRYEKEARQERRDQLMNSIGRGRKDMESSGHEISESADAYSEERRLGDRRRRESEGSLKGHELDAGRTWGNGDRNHAEDARQRDKTRKRSGDGEGHRSSEPESKRRPGPEPDSGIEPRSEDLRLSFESDSSSRSLNYSRRNLEPDGISRRNLESPDSHGHRPLFSPPPPPQQALSPTHRQPEPAHSRQGAKKKRAAPRATISSSQPEQDEPTDLALTGTKRDSTSSQRERSNSGSIREEANIFRKNFAVDGRREAVTSPKGSMASTSDYTSSSTITTSTAIPSALALSHRRAPSPPQGPSSSTSPVSPLPDSSPYSDMPRLSDRDRQHHYQRQLPYREDPSWRTHPEQSPSSMSYSPVQAEESRVKRHVSASSSSPSSPPGSSNRLGEATLLRHLKSSSRVSQESSASRRSSGEVDSDRDRGDAGRESRRISEECRSPTFSPLEASSSKLSWQLLKEEKPDTPSQPDKFIPLHVQHSPAPPHPVSTGSVLSPEPDGGPTHSEYKTYTSLQQAQWKTERDYALETDQKVTGNSASDVSQSVAVPGSVGSDHDDDGDGEGLPSTVIATTAGVPSPVVIHNPGRAGLNRQDING</sequence>
<feature type="compositionally biased region" description="Basic and acidic residues" evidence="1">
    <location>
        <begin position="354"/>
        <end position="365"/>
    </location>
</feature>
<accession>A0AAE1ED15</accession>
<reference evidence="2" key="1">
    <citation type="journal article" date="2023" name="G3 (Bethesda)">
        <title>A reference genome for the long-term kleptoplast-retaining sea slug Elysia crispata morphotype clarki.</title>
        <authorList>
            <person name="Eastman K.E."/>
            <person name="Pendleton A.L."/>
            <person name="Shaikh M.A."/>
            <person name="Suttiyut T."/>
            <person name="Ogas R."/>
            <person name="Tomko P."/>
            <person name="Gavelis G."/>
            <person name="Widhalm J.R."/>
            <person name="Wisecaver J.H."/>
        </authorList>
    </citation>
    <scope>NUCLEOTIDE SEQUENCE</scope>
    <source>
        <strain evidence="2">ECLA1</strain>
    </source>
</reference>
<feature type="compositionally biased region" description="Basic and acidic residues" evidence="1">
    <location>
        <begin position="238"/>
        <end position="261"/>
    </location>
</feature>
<name>A0AAE1ED15_9GAST</name>
<feature type="compositionally biased region" description="Basic and acidic residues" evidence="1">
    <location>
        <begin position="60"/>
        <end position="84"/>
    </location>
</feature>
<gene>
    <name evidence="2" type="ORF">RRG08_033096</name>
</gene>
<feature type="compositionally biased region" description="Polar residues" evidence="1">
    <location>
        <begin position="457"/>
        <end position="470"/>
    </location>
</feature>
<feature type="compositionally biased region" description="Basic and acidic residues" evidence="1">
    <location>
        <begin position="536"/>
        <end position="545"/>
    </location>
</feature>
<protein>
    <submittedName>
        <fullName evidence="2">Uncharacterized protein</fullName>
    </submittedName>
</protein>
<evidence type="ECO:0000313" key="3">
    <source>
        <dbReference type="Proteomes" id="UP001283361"/>
    </source>
</evidence>
<keyword evidence="3" id="KW-1185">Reference proteome</keyword>
<comment type="caution">
    <text evidence="2">The sequence shown here is derived from an EMBL/GenBank/DDBJ whole genome shotgun (WGS) entry which is preliminary data.</text>
</comment>
<organism evidence="2 3">
    <name type="scientific">Elysia crispata</name>
    <name type="common">lettuce slug</name>
    <dbReference type="NCBI Taxonomy" id="231223"/>
    <lineage>
        <taxon>Eukaryota</taxon>
        <taxon>Metazoa</taxon>
        <taxon>Spiralia</taxon>
        <taxon>Lophotrochozoa</taxon>
        <taxon>Mollusca</taxon>
        <taxon>Gastropoda</taxon>
        <taxon>Heterobranchia</taxon>
        <taxon>Euthyneura</taxon>
        <taxon>Panpulmonata</taxon>
        <taxon>Sacoglossa</taxon>
        <taxon>Placobranchoidea</taxon>
        <taxon>Plakobranchidae</taxon>
        <taxon>Elysia</taxon>
    </lineage>
</organism>
<feature type="region of interest" description="Disordered" evidence="1">
    <location>
        <begin position="536"/>
        <end position="610"/>
    </location>
</feature>
<feature type="region of interest" description="Disordered" evidence="1">
    <location>
        <begin position="1"/>
        <end position="523"/>
    </location>
</feature>
<feature type="compositionally biased region" description="Basic and acidic residues" evidence="1">
    <location>
        <begin position="20"/>
        <end position="33"/>
    </location>
</feature>
<feature type="compositionally biased region" description="Basic and acidic residues" evidence="1">
    <location>
        <begin position="159"/>
        <end position="178"/>
    </location>
</feature>
<feature type="compositionally biased region" description="Low complexity" evidence="1">
    <location>
        <begin position="281"/>
        <end position="306"/>
    </location>
</feature>
<feature type="compositionally biased region" description="Basic and acidic residues" evidence="1">
    <location>
        <begin position="92"/>
        <end position="145"/>
    </location>
</feature>
<dbReference type="Proteomes" id="UP001283361">
    <property type="component" value="Unassembled WGS sequence"/>
</dbReference>
<feature type="compositionally biased region" description="Polar residues" evidence="1">
    <location>
        <begin position="366"/>
        <end position="376"/>
    </location>
</feature>
<feature type="compositionally biased region" description="Low complexity" evidence="1">
    <location>
        <begin position="417"/>
        <end position="429"/>
    </location>
</feature>
<evidence type="ECO:0000313" key="2">
    <source>
        <dbReference type="EMBL" id="KAK3802457.1"/>
    </source>
</evidence>
<feature type="compositionally biased region" description="Low complexity" evidence="1">
    <location>
        <begin position="318"/>
        <end position="338"/>
    </location>
</feature>